<accession>A0A7X9U552</accession>
<evidence type="ECO:0000313" key="3">
    <source>
        <dbReference type="Proteomes" id="UP000519126"/>
    </source>
</evidence>
<feature type="chain" id="PRO_5031557638" description="Orphan protein" evidence="1">
    <location>
        <begin position="19"/>
        <end position="134"/>
    </location>
</feature>
<organism evidence="2 3">
    <name type="scientific">Pseudoalteromonas arctica</name>
    <dbReference type="NCBI Taxonomy" id="394751"/>
    <lineage>
        <taxon>Bacteria</taxon>
        <taxon>Pseudomonadati</taxon>
        <taxon>Pseudomonadota</taxon>
        <taxon>Gammaproteobacteria</taxon>
        <taxon>Alteromonadales</taxon>
        <taxon>Pseudoalteromonadaceae</taxon>
        <taxon>Pseudoalteromonas</taxon>
    </lineage>
</organism>
<dbReference type="EMBL" id="JABBCX010000002">
    <property type="protein sequence ID" value="NMF47751.1"/>
    <property type="molecule type" value="Genomic_DNA"/>
</dbReference>
<reference evidence="2 3" key="1">
    <citation type="submission" date="2020-04" db="EMBL/GenBank/DDBJ databases">
        <title>Genome Sequencing and Assembley of Pseudoalteromonas artica.</title>
        <authorList>
            <person name="Akerly B."/>
            <person name="Cook G."/>
        </authorList>
    </citation>
    <scope>NUCLEOTIDE SEQUENCE [LARGE SCALE GENOMIC DNA]</scope>
    <source>
        <strain evidence="2 3">NEC-BIFX-0059</strain>
    </source>
</reference>
<gene>
    <name evidence="2" type="ORF">HHL01_06110</name>
</gene>
<evidence type="ECO:0000256" key="1">
    <source>
        <dbReference type="SAM" id="SignalP"/>
    </source>
</evidence>
<dbReference type="Proteomes" id="UP000519126">
    <property type="component" value="Unassembled WGS sequence"/>
</dbReference>
<evidence type="ECO:0000313" key="2">
    <source>
        <dbReference type="EMBL" id="NMF47751.1"/>
    </source>
</evidence>
<comment type="caution">
    <text evidence="2">The sequence shown here is derived from an EMBL/GenBank/DDBJ whole genome shotgun (WGS) entry which is preliminary data.</text>
</comment>
<dbReference type="RefSeq" id="WP_170071391.1">
    <property type="nucleotide sequence ID" value="NZ_JABBCX010000002.1"/>
</dbReference>
<name>A0A7X9U552_9GAMM</name>
<sequence>MKLSIAFILYLFSSLSYAGGDHFPIFIKSIEISGNKFSFIADTNFSKRKWMDEDCNSIKVSGTYDTLKWFSYSAPMSKDSHKKALEALLSSKNTSSEIYFGYIGGGLIKEANCNYQSKGLIYENDMVYSIYHSI</sequence>
<proteinExistence type="predicted"/>
<dbReference type="AlphaFoldDB" id="A0A7X9U552"/>
<protein>
    <recommendedName>
        <fullName evidence="4">Orphan protein</fullName>
    </recommendedName>
</protein>
<keyword evidence="1" id="KW-0732">Signal</keyword>
<evidence type="ECO:0008006" key="4">
    <source>
        <dbReference type="Google" id="ProtNLM"/>
    </source>
</evidence>
<feature type="signal peptide" evidence="1">
    <location>
        <begin position="1"/>
        <end position="18"/>
    </location>
</feature>